<sequence>MDDVSELRRREVKTYFDVIARGGSDRRIRARSFHNLGEWAAADYERLSGTLRDANATSSFSFLGRDADRYAETIEFLDDAGHEIVLHGHRHVSCSEIGYDLVHENLSRGLNAIEDAAGVTPPGFISPGQDVNAATLRAVRDLGMDWVLGRTEAEVPPDIDFLEPAHPYDLIFLNEGADPDAAFDRIREQTRPGAALLFHPNMLEYYDASEEYKAWIQETNPVTIGTVIAEGGVGMINDAMRPLRIE</sequence>
<dbReference type="Pfam" id="PF01522">
    <property type="entry name" value="Polysacc_deac_1"/>
    <property type="match status" value="1"/>
</dbReference>
<dbReference type="GeneID" id="25159953"/>
<dbReference type="EMBL" id="CP008874">
    <property type="protein sequence ID" value="AKH98273.1"/>
    <property type="molecule type" value="Genomic_DNA"/>
</dbReference>
<dbReference type="HOGENOM" id="CLU_1076076_0_0_2"/>
<dbReference type="AlphaFoldDB" id="A0A0F7PG53"/>
<dbReference type="Gene3D" id="3.20.20.370">
    <property type="entry name" value="Glycoside hydrolase/deacetylase"/>
    <property type="match status" value="1"/>
</dbReference>
<dbReference type="RefSeq" id="WP_050048947.1">
    <property type="nucleotide sequence ID" value="NZ_CP008874.1"/>
</dbReference>
<dbReference type="GO" id="GO:0016810">
    <property type="term" value="F:hydrolase activity, acting on carbon-nitrogen (but not peptide) bonds"/>
    <property type="evidence" value="ECO:0007669"/>
    <property type="project" value="InterPro"/>
</dbReference>
<dbReference type="PROSITE" id="PS51677">
    <property type="entry name" value="NODB"/>
    <property type="match status" value="1"/>
</dbReference>
<keyword evidence="3" id="KW-1185">Reference proteome</keyword>
<dbReference type="OrthoDB" id="10436at2157"/>
<dbReference type="InterPro" id="IPR002509">
    <property type="entry name" value="NODB_dom"/>
</dbReference>
<reference evidence="2 3" key="1">
    <citation type="journal article" date="2015" name="ISME J.">
        <title>Elemental sulfur and acetate can support life of a novel strictly anaerobic haloarchaeon.</title>
        <authorList>
            <person name="Sorokin D.Y."/>
            <person name="Kublanov I.V."/>
            <person name="Gavrilov S.N."/>
            <person name="Rojo D."/>
            <person name="Roman P."/>
            <person name="Golyshin P.N."/>
            <person name="Slepak V.Z."/>
            <person name="Smedile F."/>
            <person name="Ferrer M."/>
            <person name="Messina E."/>
            <person name="La Cono V."/>
            <person name="Yakimov M.M."/>
        </authorList>
    </citation>
    <scope>NUCLEOTIDE SEQUENCE [LARGE SCALE GENOMIC DNA]</scope>
    <source>
        <strain evidence="2 3">HSR2</strain>
    </source>
</reference>
<dbReference type="Proteomes" id="UP000069906">
    <property type="component" value="Chromosome"/>
</dbReference>
<gene>
    <name evidence="2" type="ORF">HLASF_1802</name>
</gene>
<dbReference type="InterPro" id="IPR011330">
    <property type="entry name" value="Glyco_hydro/deAcase_b/a-brl"/>
</dbReference>
<protein>
    <recommendedName>
        <fullName evidence="1">NodB homology domain-containing protein</fullName>
    </recommendedName>
</protein>
<dbReference type="SUPFAM" id="SSF88713">
    <property type="entry name" value="Glycoside hydrolase/deacetylase"/>
    <property type="match status" value="1"/>
</dbReference>
<accession>A0A0F7PG53</accession>
<name>A0A0F7PG53_9EURY</name>
<feature type="domain" description="NodB homology" evidence="1">
    <location>
        <begin position="27"/>
        <end position="246"/>
    </location>
</feature>
<evidence type="ECO:0000313" key="2">
    <source>
        <dbReference type="EMBL" id="AKH98273.1"/>
    </source>
</evidence>
<dbReference type="KEGG" id="hsu:HLASF_1802"/>
<proteinExistence type="predicted"/>
<dbReference type="GO" id="GO:0005975">
    <property type="term" value="P:carbohydrate metabolic process"/>
    <property type="evidence" value="ECO:0007669"/>
    <property type="project" value="InterPro"/>
</dbReference>
<organism evidence="2 3">
    <name type="scientific">Halanaeroarchaeum sulfurireducens</name>
    <dbReference type="NCBI Taxonomy" id="1604004"/>
    <lineage>
        <taxon>Archaea</taxon>
        <taxon>Methanobacteriati</taxon>
        <taxon>Methanobacteriota</taxon>
        <taxon>Stenosarchaea group</taxon>
        <taxon>Halobacteria</taxon>
        <taxon>Halobacteriales</taxon>
        <taxon>Halobacteriaceae</taxon>
        <taxon>Halanaeroarchaeum</taxon>
    </lineage>
</organism>
<evidence type="ECO:0000259" key="1">
    <source>
        <dbReference type="PROSITE" id="PS51677"/>
    </source>
</evidence>
<evidence type="ECO:0000313" key="3">
    <source>
        <dbReference type="Proteomes" id="UP000069906"/>
    </source>
</evidence>